<dbReference type="PANTHER" id="PTHR12215">
    <property type="entry name" value="PHOSPHOPANTETHEINE TRANSFERASE"/>
    <property type="match status" value="1"/>
</dbReference>
<dbReference type="PANTHER" id="PTHR12215:SF10">
    <property type="entry name" value="L-AMINOADIPATE-SEMIALDEHYDE DEHYDROGENASE-PHOSPHOPANTETHEINYL TRANSFERASE"/>
    <property type="match status" value="1"/>
</dbReference>
<dbReference type="GO" id="GO:0008897">
    <property type="term" value="F:holo-[acyl-carrier-protein] synthase activity"/>
    <property type="evidence" value="ECO:0007669"/>
    <property type="project" value="InterPro"/>
</dbReference>
<dbReference type="InterPro" id="IPR050559">
    <property type="entry name" value="P-Pant_transferase_sf"/>
</dbReference>
<feature type="domain" description="4'-phosphopantetheinyl transferase" evidence="3">
    <location>
        <begin position="95"/>
        <end position="171"/>
    </location>
</feature>
<dbReference type="STRING" id="28110.KU46_427"/>
<dbReference type="InterPro" id="IPR008278">
    <property type="entry name" value="4-PPantetheinyl_Trfase_dom"/>
</dbReference>
<name>A0A0B6D571_9GAMM</name>
<reference evidence="4 5" key="1">
    <citation type="journal article" date="2015" name="Genome Announc.">
        <title>Genome sequencing of 18 francisella strains to aid in assay development and testing.</title>
        <authorList>
            <person name="Johnson S.L."/>
            <person name="Daligault H.E."/>
            <person name="Davenport K.W."/>
            <person name="Coyne S.R."/>
            <person name="Frey K.G."/>
            <person name="Koroleva G.I."/>
            <person name="Broomall S.M."/>
            <person name="Bishop-Lilly K.A."/>
            <person name="Bruce D.C."/>
            <person name="Chertkov O."/>
            <person name="Freitas T."/>
            <person name="Jaissle J."/>
            <person name="Ladner J.T."/>
            <person name="Rosenzweig C.N."/>
            <person name="Gibbons H.S."/>
            <person name="Palacios G.F."/>
            <person name="Redden C.L."/>
            <person name="Xu Y."/>
            <person name="Minogue T.D."/>
            <person name="Chain P.S."/>
        </authorList>
    </citation>
    <scope>NUCLEOTIDE SEQUENCE [LARGE SCALE GENOMIC DNA]</scope>
    <source>
        <strain evidence="4 5">GA01-2794</strain>
    </source>
</reference>
<sequence length="217" mass="25849">MSQVSAFILDFEKYKAEDLRNYLSYKNSIDSLKLNNKQKIFSQFIRYFVLEKFYDIATPIFEYKHGKPYLQDHELYFNISHTKNKVIIVFANKDIGVDAEEISSKRNVLLIAERYFTKQEYQSLKTSEDTYNQFYKLWTLKEAQVKRIALGIARGLSDANFSKQNISWISNNYPEDFFTFNYQELIISICCQNITNQKIDLYEIQNFEFIRINTTRG</sequence>
<dbReference type="GO" id="GO:0000287">
    <property type="term" value="F:magnesium ion binding"/>
    <property type="evidence" value="ECO:0007669"/>
    <property type="project" value="InterPro"/>
</dbReference>
<comment type="similarity">
    <text evidence="1">Belongs to the P-Pant transferase superfamily. Gsp/Sfp/HetI/AcpT family.</text>
</comment>
<dbReference type="Gene3D" id="3.90.470.20">
    <property type="entry name" value="4'-phosphopantetheinyl transferase domain"/>
    <property type="match status" value="2"/>
</dbReference>
<accession>A0A0B6D571</accession>
<dbReference type="SUPFAM" id="SSF56214">
    <property type="entry name" value="4'-phosphopantetheinyl transferase"/>
    <property type="match status" value="2"/>
</dbReference>
<gene>
    <name evidence="4" type="ORF">LA55_1995</name>
</gene>
<proteinExistence type="inferred from homology"/>
<keyword evidence="2 4" id="KW-0808">Transferase</keyword>
<protein>
    <submittedName>
        <fullName evidence="4">4'-phosphopantetheinyl transferase superfamily protein</fullName>
    </submittedName>
</protein>
<evidence type="ECO:0000256" key="1">
    <source>
        <dbReference type="ARBA" id="ARBA00010990"/>
    </source>
</evidence>
<evidence type="ECO:0000259" key="3">
    <source>
        <dbReference type="Pfam" id="PF01648"/>
    </source>
</evidence>
<dbReference type="RefSeq" id="WP_044526995.1">
    <property type="nucleotide sequence ID" value="NZ_CP009440.1"/>
</dbReference>
<dbReference type="AlphaFoldDB" id="A0A0B6D571"/>
<evidence type="ECO:0000313" key="5">
    <source>
        <dbReference type="Proteomes" id="UP000031830"/>
    </source>
</evidence>
<dbReference type="InterPro" id="IPR037143">
    <property type="entry name" value="4-PPantetheinyl_Trfase_dom_sf"/>
</dbReference>
<evidence type="ECO:0000313" key="4">
    <source>
        <dbReference type="EMBL" id="AJI52818.1"/>
    </source>
</evidence>
<dbReference type="KEGG" id="fpz:LA55_1995"/>
<dbReference type="GO" id="GO:0005829">
    <property type="term" value="C:cytosol"/>
    <property type="evidence" value="ECO:0007669"/>
    <property type="project" value="TreeGrafter"/>
</dbReference>
<organism evidence="4 5">
    <name type="scientific">Francisella philomiragia</name>
    <dbReference type="NCBI Taxonomy" id="28110"/>
    <lineage>
        <taxon>Bacteria</taxon>
        <taxon>Pseudomonadati</taxon>
        <taxon>Pseudomonadota</taxon>
        <taxon>Gammaproteobacteria</taxon>
        <taxon>Thiotrichales</taxon>
        <taxon>Francisellaceae</taxon>
        <taxon>Francisella</taxon>
    </lineage>
</organism>
<dbReference type="Pfam" id="PF01648">
    <property type="entry name" value="ACPS"/>
    <property type="match status" value="1"/>
</dbReference>
<dbReference type="Proteomes" id="UP000031830">
    <property type="component" value="Chromosome"/>
</dbReference>
<dbReference type="OrthoDB" id="9808281at2"/>
<evidence type="ECO:0000256" key="2">
    <source>
        <dbReference type="ARBA" id="ARBA00022679"/>
    </source>
</evidence>
<dbReference type="EMBL" id="CP009440">
    <property type="protein sequence ID" value="AJI52818.1"/>
    <property type="molecule type" value="Genomic_DNA"/>
</dbReference>
<dbReference type="GO" id="GO:0019878">
    <property type="term" value="P:lysine biosynthetic process via aminoadipic acid"/>
    <property type="evidence" value="ECO:0007669"/>
    <property type="project" value="TreeGrafter"/>
</dbReference>